<organism evidence="1">
    <name type="scientific">uncultured Caudovirales phage</name>
    <dbReference type="NCBI Taxonomy" id="2100421"/>
    <lineage>
        <taxon>Viruses</taxon>
        <taxon>Duplodnaviria</taxon>
        <taxon>Heunggongvirae</taxon>
        <taxon>Uroviricota</taxon>
        <taxon>Caudoviricetes</taxon>
        <taxon>Peduoviridae</taxon>
        <taxon>Maltschvirus</taxon>
        <taxon>Maltschvirus maltsch</taxon>
    </lineage>
</organism>
<dbReference type="PROSITE" id="PS51257">
    <property type="entry name" value="PROKAR_LIPOPROTEIN"/>
    <property type="match status" value="1"/>
</dbReference>
<sequence length="140" mass="15232">MFKNTLLSLALAVSLSASLMACGPEQVPQDIVDQNQTITRLNAQKNADAYRLTVYPDSGRALMQSDSTVSKNCRYGDGWASGSVQFFEGPNAGKQVKIKCQTNGSGKGINGCMTDQEFQTKTYKDEDGVCQGMQSLEKFK</sequence>
<dbReference type="EMBL" id="LR796284">
    <property type="protein sequence ID" value="CAB4134399.1"/>
    <property type="molecule type" value="Genomic_DNA"/>
</dbReference>
<gene>
    <name evidence="1" type="ORF">UFOVP273_53</name>
</gene>
<accession>A0A6J5LRS1</accession>
<proteinExistence type="predicted"/>
<evidence type="ECO:0000313" key="1">
    <source>
        <dbReference type="EMBL" id="CAB4134399.1"/>
    </source>
</evidence>
<name>A0A6J5LRS1_9CAUD</name>
<evidence type="ECO:0008006" key="2">
    <source>
        <dbReference type="Google" id="ProtNLM"/>
    </source>
</evidence>
<protein>
    <recommendedName>
        <fullName evidence="2">Lipoprotein</fullName>
    </recommendedName>
</protein>
<reference evidence="1" key="1">
    <citation type="submission" date="2020-04" db="EMBL/GenBank/DDBJ databases">
        <authorList>
            <person name="Chiriac C."/>
            <person name="Salcher M."/>
            <person name="Ghai R."/>
            <person name="Kavagutti S V."/>
        </authorList>
    </citation>
    <scope>NUCLEOTIDE SEQUENCE</scope>
</reference>